<dbReference type="Pfam" id="PF08841">
    <property type="entry name" value="DDR"/>
    <property type="match status" value="1"/>
</dbReference>
<dbReference type="InterPro" id="IPR030994">
    <property type="entry name" value="DDR_dom"/>
</dbReference>
<keyword evidence="1" id="KW-0460">Magnesium</keyword>
<feature type="binding site" evidence="1">
    <location>
        <position position="183"/>
    </location>
    <ligand>
        <name>Mg(2+)</name>
        <dbReference type="ChEBI" id="CHEBI:18420"/>
    </ligand>
</feature>
<feature type="domain" description="DD-reactivating factor swiveling" evidence="4">
    <location>
        <begin position="93"/>
        <end position="254"/>
    </location>
</feature>
<dbReference type="GO" id="GO:0046872">
    <property type="term" value="F:metal ion binding"/>
    <property type="evidence" value="ECO:0007669"/>
    <property type="project" value="UniProtKB-KW"/>
</dbReference>
<evidence type="ECO:0000256" key="2">
    <source>
        <dbReference type="PIRSR" id="PIRSR011502-2"/>
    </source>
</evidence>
<feature type="binding site" evidence="2">
    <location>
        <position position="591"/>
    </location>
    <ligand>
        <name>ATP</name>
        <dbReference type="ChEBI" id="CHEBI:30616"/>
    </ligand>
</feature>
<feature type="binding site" evidence="1">
    <location>
        <position position="166"/>
    </location>
    <ligand>
        <name>Mg(2+)</name>
        <dbReference type="ChEBI" id="CHEBI:18420"/>
    </ligand>
</feature>
<gene>
    <name evidence="5" type="ORF">JR37_05550</name>
</gene>
<dbReference type="InterPro" id="IPR028975">
    <property type="entry name" value="DDRA_swiveling_dom_sf"/>
</dbReference>
<feature type="binding site" evidence="2">
    <location>
        <begin position="11"/>
        <end position="13"/>
    </location>
    <ligand>
        <name>ATP</name>
        <dbReference type="ChEBI" id="CHEBI:30616"/>
    </ligand>
</feature>
<dbReference type="Pfam" id="PF18427">
    <property type="entry name" value="DDR_swiveling"/>
    <property type="match status" value="1"/>
</dbReference>
<dbReference type="PIRSF" id="PIRSF011502">
    <property type="entry name" value="DdrA_PduG"/>
    <property type="match status" value="1"/>
</dbReference>
<evidence type="ECO:0000256" key="1">
    <source>
        <dbReference type="PIRSR" id="PIRSR011502-1"/>
    </source>
</evidence>
<dbReference type="SUPFAM" id="SSF53067">
    <property type="entry name" value="Actin-like ATPase domain"/>
    <property type="match status" value="2"/>
</dbReference>
<evidence type="ECO:0000313" key="5">
    <source>
        <dbReference type="EMBL" id="ECC2887222.1"/>
    </source>
</evidence>
<dbReference type="InterPro" id="IPR012340">
    <property type="entry name" value="NA-bd_OB-fold"/>
</dbReference>
<dbReference type="InterPro" id="IPR009191">
    <property type="entry name" value="DDRA"/>
</dbReference>
<protein>
    <submittedName>
        <fullName evidence="5">Propanediol dehydratase reactivase alpha subunit PduG</fullName>
    </submittedName>
</protein>
<dbReference type="SUPFAM" id="SSF82317">
    <property type="entry name" value="Swiveling domain of dehydratase reactivase alpha subunit"/>
    <property type="match status" value="1"/>
</dbReference>
<keyword evidence="2" id="KW-0067">ATP-binding</keyword>
<dbReference type="AlphaFoldDB" id="A0A5Y1X085"/>
<keyword evidence="2" id="KW-0547">Nucleotide-binding</keyword>
<feature type="domain" description="Diol dehydratase reactivase ATPase-like" evidence="3">
    <location>
        <begin position="275"/>
        <end position="602"/>
    </location>
</feature>
<dbReference type="Gene3D" id="3.50.30.70">
    <property type="entry name" value="Swiveling domain of dehydratase reactivase alpha subunit"/>
    <property type="match status" value="1"/>
</dbReference>
<evidence type="ECO:0000259" key="4">
    <source>
        <dbReference type="Pfam" id="PF18427"/>
    </source>
</evidence>
<dbReference type="Gene3D" id="3.30.420.40">
    <property type="match status" value="2"/>
</dbReference>
<accession>A0A5Y1X085</accession>
<dbReference type="Gene3D" id="3.90.470.30">
    <property type="match status" value="1"/>
</dbReference>
<evidence type="ECO:0000259" key="3">
    <source>
        <dbReference type="Pfam" id="PF08841"/>
    </source>
</evidence>
<organism evidence="5">
    <name type="scientific">Salmonella enterica I</name>
    <dbReference type="NCBI Taxonomy" id="59201"/>
    <lineage>
        <taxon>Bacteria</taxon>
        <taxon>Pseudomonadati</taxon>
        <taxon>Pseudomonadota</taxon>
        <taxon>Gammaproteobacteria</taxon>
        <taxon>Enterobacterales</taxon>
        <taxon>Enterobacteriaceae</taxon>
        <taxon>Salmonella</taxon>
    </lineage>
</organism>
<dbReference type="Gene3D" id="2.40.50.140">
    <property type="entry name" value="Nucleic acid-binding proteins"/>
    <property type="match status" value="1"/>
</dbReference>
<proteinExistence type="predicted"/>
<dbReference type="EMBL" id="AAIBAZ010000001">
    <property type="protein sequence ID" value="ECC2887222.1"/>
    <property type="molecule type" value="Genomic_DNA"/>
</dbReference>
<feature type="binding site" evidence="2">
    <location>
        <begin position="557"/>
        <end position="558"/>
    </location>
    <ligand>
        <name>ATP</name>
        <dbReference type="ChEBI" id="CHEBI:30616"/>
    </ligand>
</feature>
<feature type="binding site" evidence="1">
    <location>
        <position position="105"/>
    </location>
    <ligand>
        <name>Mg(2+)</name>
        <dbReference type="ChEBI" id="CHEBI:18420"/>
    </ligand>
</feature>
<keyword evidence="1" id="KW-0479">Metal-binding</keyword>
<name>A0A5Y1X085_SALET</name>
<comment type="caution">
    <text evidence="5">The sequence shown here is derived from an EMBL/GenBank/DDBJ whole genome shotgun (WGS) entry which is preliminary data.</text>
</comment>
<dbReference type="InterPro" id="IPR043129">
    <property type="entry name" value="ATPase_NBD"/>
</dbReference>
<dbReference type="GO" id="GO:0005524">
    <property type="term" value="F:ATP binding"/>
    <property type="evidence" value="ECO:0007669"/>
    <property type="project" value="UniProtKB-KW"/>
</dbReference>
<dbReference type="InterPro" id="IPR040916">
    <property type="entry name" value="DDR_swiveling"/>
</dbReference>
<feature type="binding site" evidence="2">
    <location>
        <begin position="459"/>
        <end position="462"/>
    </location>
    <ligand>
        <name>ATP</name>
        <dbReference type="ChEBI" id="CHEBI:30616"/>
    </ligand>
</feature>
<reference evidence="5" key="1">
    <citation type="submission" date="2018-07" db="EMBL/GenBank/DDBJ databases">
        <authorList>
            <consortium name="GenomeTrakr network: Whole genome sequencing for foodborne pathogen traceback"/>
        </authorList>
    </citation>
    <scope>NUCLEOTIDE SEQUENCE</scope>
    <source>
        <strain evidence="5">WAPHL_SAL-A00449</strain>
    </source>
</reference>
<sequence>MRYIAGIDIGNSSTEVALARQDETGALTITHSALAETTGIKGTLRNVFGIQEALALVAKRAGINVSDISLIRINEATPVIGDVAMETITETIITESTMIGHNPKTPGGVGLGVGITITPEELLTRPADSSYILVVSSAFDFADIANVINASMRAGYQITGVILQRDDGVLVSNRLEKSLPIVDEVLYIDRIPLGMLAAIEVAVPGKVIETLSNPYGIATVFNLNADETKNIVPMARALIGNRSAVVVKTPSGDVKARAIPAGNLELQAQGRTMRVDVAAGADAIMKAVDGCGKLDNVTGEAGTNIGGMLEHVRQTMAELTNKPSSEIFIQDLLAVDTSVPVSVTGGLAGEFSLEQAVGIASMVKSDRLQMAMIAREIEQKLNIDVQIGGAEAEAAILGALTTPGTTRPLAILDLGAGSTDASIINPKGEIIATHLAGAGDMVTMIIARELGLEDRYLAEEIKKYPLAKVESLFHLRHEDGSVQFFPTPLPPAVFARVCVVKPDELVPLPGDLALEKVRAIRRSAKERVFVTNALRALRQVSPTGNIRDIPFVVLVGGSSLDFEVPQLVTDALAHYRLVAGRGNIRGSEGPRNAVATGLILSWHKEFAHGQ</sequence>